<feature type="region of interest" description="Disordered" evidence="1">
    <location>
        <begin position="95"/>
        <end position="159"/>
    </location>
</feature>
<evidence type="ECO:0000313" key="3">
    <source>
        <dbReference type="Proteomes" id="UP000422572"/>
    </source>
</evidence>
<evidence type="ECO:0008006" key="4">
    <source>
        <dbReference type="Google" id="ProtNLM"/>
    </source>
</evidence>
<reference evidence="2 3" key="1">
    <citation type="submission" date="2018-12" db="EMBL/GenBank/DDBJ databases">
        <title>Complete genome sequence of Streptomyces ficellus NRRL8067, the producer of ficellomycin, feldamycin and nojirimycin.</title>
        <authorList>
            <person name="Zhang H."/>
            <person name="Yue R."/>
            <person name="Liu Y."/>
            <person name="Li M."/>
            <person name="Mu H."/>
            <person name="Zhang J."/>
        </authorList>
    </citation>
    <scope>NUCLEOTIDE SEQUENCE [LARGE SCALE GENOMIC DNA]</scope>
    <source>
        <strain evidence="2 3">NRRL 8067</strain>
    </source>
</reference>
<organism evidence="2 3">
    <name type="scientific">Streptomyces ficellus</name>
    <dbReference type="NCBI Taxonomy" id="1977088"/>
    <lineage>
        <taxon>Bacteria</taxon>
        <taxon>Bacillati</taxon>
        <taxon>Actinomycetota</taxon>
        <taxon>Actinomycetes</taxon>
        <taxon>Kitasatosporales</taxon>
        <taxon>Streptomycetaceae</taxon>
        <taxon>Streptomyces</taxon>
    </lineage>
</organism>
<dbReference type="AlphaFoldDB" id="A0A6I6FJN7"/>
<dbReference type="RefSeq" id="WP_156693151.1">
    <property type="nucleotide sequence ID" value="NZ_CP034279.1"/>
</dbReference>
<name>A0A6I6FJN7_9ACTN</name>
<evidence type="ECO:0000313" key="2">
    <source>
        <dbReference type="EMBL" id="QGV79405.1"/>
    </source>
</evidence>
<protein>
    <recommendedName>
        <fullName evidence="4">Helix-turn-helix domain-containing protein</fullName>
    </recommendedName>
</protein>
<proteinExistence type="predicted"/>
<evidence type="ECO:0000256" key="1">
    <source>
        <dbReference type="SAM" id="MobiDB-lite"/>
    </source>
</evidence>
<dbReference type="OrthoDB" id="9178552at2"/>
<dbReference type="Proteomes" id="UP000422572">
    <property type="component" value="Chromosome"/>
</dbReference>
<feature type="compositionally biased region" description="Low complexity" evidence="1">
    <location>
        <begin position="104"/>
        <end position="118"/>
    </location>
</feature>
<gene>
    <name evidence="2" type="ORF">EIZ62_14990</name>
</gene>
<accession>A0A6I6FJN7</accession>
<dbReference type="KEGG" id="sfic:EIZ62_14990"/>
<keyword evidence="3" id="KW-1185">Reference proteome</keyword>
<dbReference type="EMBL" id="CP034279">
    <property type="protein sequence ID" value="QGV79405.1"/>
    <property type="molecule type" value="Genomic_DNA"/>
</dbReference>
<sequence length="280" mass="29673">MRVYRTAPTRAFTTFSNALLRDATISWCAVGLLAYLVSLPNGAKASIRKLSDQRKEGRDRIGAALRELEEARYLRRLTRRDRMGQLRTEYEVFDTPYDPEASHPGPAAAPAAGPAAAPVPETAGNPASGDPDHGAPGPLPPGEKTGVKEPPSPAARLLTSLGRSDPRLALGEGEAERLRTLVEEWWAVGASDALIREALTSGLPARVHAPAALVADRLRRKKPAPRPTAPVRPECGVCGAPVPEGASCTRCAPATPAVAGFVAAALRGGASVRQVLRRRR</sequence>